<reference evidence="2 3" key="1">
    <citation type="submission" date="2024-06" db="EMBL/GenBank/DDBJ databases">
        <title>The Natural Products Discovery Center: Release of the First 8490 Sequenced Strains for Exploring Actinobacteria Biosynthetic Diversity.</title>
        <authorList>
            <person name="Kalkreuter E."/>
            <person name="Kautsar S.A."/>
            <person name="Yang D."/>
            <person name="Bader C.D."/>
            <person name="Teijaro C.N."/>
            <person name="Fluegel L."/>
            <person name="Davis C.M."/>
            <person name="Simpson J.R."/>
            <person name="Lauterbach L."/>
            <person name="Steele A.D."/>
            <person name="Gui C."/>
            <person name="Meng S."/>
            <person name="Li G."/>
            <person name="Viehrig K."/>
            <person name="Ye F."/>
            <person name="Su P."/>
            <person name="Kiefer A.F."/>
            <person name="Nichols A."/>
            <person name="Cepeda A.J."/>
            <person name="Yan W."/>
            <person name="Fan B."/>
            <person name="Jiang Y."/>
            <person name="Adhikari A."/>
            <person name="Zheng C.-J."/>
            <person name="Schuster L."/>
            <person name="Cowan T.M."/>
            <person name="Smanski M.J."/>
            <person name="Chevrette M.G."/>
            <person name="De Carvalho L.P.S."/>
            <person name="Shen B."/>
        </authorList>
    </citation>
    <scope>NUCLEOTIDE SEQUENCE [LARGE SCALE GENOMIC DNA]</scope>
    <source>
        <strain evidence="2 3">NPDC001166</strain>
    </source>
</reference>
<keyword evidence="3" id="KW-1185">Reference proteome</keyword>
<dbReference type="RefSeq" id="WP_352065762.1">
    <property type="nucleotide sequence ID" value="NZ_JBEPAZ010000068.1"/>
</dbReference>
<evidence type="ECO:0000313" key="3">
    <source>
        <dbReference type="Proteomes" id="UP001470023"/>
    </source>
</evidence>
<comment type="caution">
    <text evidence="2">The sequence shown here is derived from an EMBL/GenBank/DDBJ whole genome shotgun (WGS) entry which is preliminary data.</text>
</comment>
<feature type="region of interest" description="Disordered" evidence="1">
    <location>
        <begin position="37"/>
        <end position="67"/>
    </location>
</feature>
<evidence type="ECO:0000313" key="2">
    <source>
        <dbReference type="EMBL" id="MER6433747.1"/>
    </source>
</evidence>
<protein>
    <submittedName>
        <fullName evidence="2">Uncharacterized protein</fullName>
    </submittedName>
</protein>
<evidence type="ECO:0000256" key="1">
    <source>
        <dbReference type="SAM" id="MobiDB-lite"/>
    </source>
</evidence>
<organism evidence="2 3">
    <name type="scientific">Streptomyces sp. 900105245</name>
    <dbReference type="NCBI Taxonomy" id="3154379"/>
    <lineage>
        <taxon>Bacteria</taxon>
        <taxon>Bacillati</taxon>
        <taxon>Actinomycetota</taxon>
        <taxon>Actinomycetes</taxon>
        <taxon>Kitasatosporales</taxon>
        <taxon>Streptomycetaceae</taxon>
        <taxon>Streptomyces</taxon>
    </lineage>
</organism>
<dbReference type="EMBL" id="JBEPAZ010000068">
    <property type="protein sequence ID" value="MER6433747.1"/>
    <property type="molecule type" value="Genomic_DNA"/>
</dbReference>
<dbReference type="Proteomes" id="UP001470023">
    <property type="component" value="Unassembled WGS sequence"/>
</dbReference>
<proteinExistence type="predicted"/>
<gene>
    <name evidence="2" type="ORF">ABT272_39470</name>
</gene>
<name>A0ABV1UJM9_9ACTN</name>
<feature type="compositionally biased region" description="Basic and acidic residues" evidence="1">
    <location>
        <begin position="37"/>
        <end position="49"/>
    </location>
</feature>
<sequence>MKLHVRICPVCQEEFTSRPAVRRIYCSPYCRREAENLRERERDEARAVRLGETQPLARGTKSVPRPLATAELPPAATRNSPHCDQPVTIVALLATPEAARPTIPAPVPDIVSIRRA</sequence>
<accession>A0ABV1UJM9</accession>